<dbReference type="CDD" id="cd16328">
    <property type="entry name" value="RseA_N"/>
    <property type="match status" value="1"/>
</dbReference>
<dbReference type="GO" id="GO:0016989">
    <property type="term" value="F:sigma factor antagonist activity"/>
    <property type="evidence" value="ECO:0007669"/>
    <property type="project" value="InterPro"/>
</dbReference>
<dbReference type="SUPFAM" id="SSF89069">
    <property type="entry name" value="N-terminal, cytoplasmic domain of anti-sigmaE factor RseA"/>
    <property type="match status" value="1"/>
</dbReference>
<sequence length="215" mass="24205">MKQIQKEQQREEQLSALLDNALDEQQLETYMEDLKRDPITDAETAQRYRLMGDVMREELDPVSFMDISAAIHRKLEQEPEHHTPVVAASVKSKNSFNLSSLFSGWLKPVSGIAVAASVATVTLLTFNSLQVNTGSGQNEAAQFVQSQPVELQRVNPEIARNVRVASTLDVAKKSPEQIQQLNRYMLQHSGYASQTAIQEMIPHVRVVEFKSLEKE</sequence>
<organism evidence="2">
    <name type="scientific">hydrothermal vent metagenome</name>
    <dbReference type="NCBI Taxonomy" id="652676"/>
    <lineage>
        <taxon>unclassified sequences</taxon>
        <taxon>metagenomes</taxon>
        <taxon>ecological metagenomes</taxon>
    </lineage>
</organism>
<gene>
    <name evidence="2" type="ORF">MNBD_GAMMA09-106</name>
</gene>
<dbReference type="Gene3D" id="1.10.10.880">
    <property type="entry name" value="Anti sigma-E protein RseA, N-terminal domain"/>
    <property type="match status" value="1"/>
</dbReference>
<dbReference type="Pfam" id="PF03872">
    <property type="entry name" value="RseA_N"/>
    <property type="match status" value="1"/>
</dbReference>
<dbReference type="EMBL" id="UOFI01000214">
    <property type="protein sequence ID" value="VAW71015.1"/>
    <property type="molecule type" value="Genomic_DNA"/>
</dbReference>
<reference evidence="2" key="1">
    <citation type="submission" date="2018-06" db="EMBL/GenBank/DDBJ databases">
        <authorList>
            <person name="Zhirakovskaya E."/>
        </authorList>
    </citation>
    <scope>NUCLEOTIDE SEQUENCE</scope>
</reference>
<dbReference type="InterPro" id="IPR052383">
    <property type="entry name" value="Anti-sigma-E_RseA-like"/>
</dbReference>
<name>A0A3B0XRF3_9ZZZZ</name>
<protein>
    <recommendedName>
        <fullName evidence="1">Anti sigma-E protein RseA N-terminal domain-containing protein</fullName>
    </recommendedName>
</protein>
<feature type="domain" description="Anti sigma-E protein RseA N-terminal" evidence="1">
    <location>
        <begin position="11"/>
        <end position="87"/>
    </location>
</feature>
<proteinExistence type="predicted"/>
<dbReference type="AlphaFoldDB" id="A0A3B0XRF3"/>
<evidence type="ECO:0000313" key="2">
    <source>
        <dbReference type="EMBL" id="VAW71015.1"/>
    </source>
</evidence>
<evidence type="ECO:0000259" key="1">
    <source>
        <dbReference type="Pfam" id="PF03872"/>
    </source>
</evidence>
<dbReference type="InterPro" id="IPR036147">
    <property type="entry name" value="Anti-sigma_E_RseA_N_sf"/>
</dbReference>
<dbReference type="InterPro" id="IPR005572">
    <property type="entry name" value="Anti-sigma_E_RseA_N"/>
</dbReference>
<dbReference type="PANTHER" id="PTHR38104">
    <property type="match status" value="1"/>
</dbReference>
<dbReference type="PANTHER" id="PTHR38104:SF1">
    <property type="entry name" value="ANTI-SIGMA-E FACTOR RSEA"/>
    <property type="match status" value="1"/>
</dbReference>
<accession>A0A3B0XRF3</accession>